<dbReference type="GO" id="GO:0009055">
    <property type="term" value="F:electron transfer activity"/>
    <property type="evidence" value="ECO:0007669"/>
    <property type="project" value="InterPro"/>
</dbReference>
<proteinExistence type="predicted"/>
<dbReference type="EC" id="1.1.99.3" evidence="7"/>
<keyword evidence="5" id="KW-1133">Transmembrane helix</keyword>
<reference evidence="7 8" key="1">
    <citation type="journal article" date="2012" name="J. Bacteriol.">
        <title>Genome Sequence of Fibrella aestuarina BUZ 2T, a Filamentous Marine Bacterium.</title>
        <authorList>
            <person name="Filippini M."/>
            <person name="Qi W."/>
            <person name="Blom J."/>
            <person name="Goesmann A."/>
            <person name="Smits T.H."/>
            <person name="Bagheri H.C."/>
        </authorList>
    </citation>
    <scope>NUCLEOTIDE SEQUENCE [LARGE SCALE GENOMIC DNA]</scope>
    <source>
        <strain evidence="8">BUZ 2T</strain>
    </source>
</reference>
<evidence type="ECO:0000256" key="4">
    <source>
        <dbReference type="PROSITE-ProRule" id="PRU00433"/>
    </source>
</evidence>
<feature type="domain" description="Cytochrome c" evidence="6">
    <location>
        <begin position="225"/>
        <end position="340"/>
    </location>
</feature>
<keyword evidence="7" id="KW-0560">Oxidoreductase</keyword>
<sequence>MKGFCRFSRFGIGPVPLPGEFYVVTPQTTTTTMKKVMKTVGLALGGVVLLVASFCAYVALTGIPTYDPPATPALSVEVTPARVARGEAIASIQCMSCHANQENRLTGKYMAEIPPLFGKIYSKNITQDKVHGIGNWTDGELLYFLRTGIRRDGSYAPVMPQYPNLADEDLLSVVAWLRSDRFPVQATAQEPQPSEPSFVTTLLTHTLMKPLPYPQTVIARPDTNDLVAFGKYTADAFGDCYACHSADLIDQDKVTPSKTKGYYGGGIEMVGEGGQKVVTANLTFDEQTGIGKTYTKEQFIRAVRNGVRPDGSILRYPMEPKMGLSEREVGAIYEYLKTVPKIHNDIAQKNAAIQLAEKN</sequence>
<keyword evidence="8" id="KW-1185">Reference proteome</keyword>
<keyword evidence="5" id="KW-0812">Transmembrane</keyword>
<accession>I0KEV2</accession>
<dbReference type="EMBL" id="HE796683">
    <property type="protein sequence ID" value="CCH02655.1"/>
    <property type="molecule type" value="Genomic_DNA"/>
</dbReference>
<dbReference type="PATRIC" id="fig|1166018.3.peg.1623"/>
<dbReference type="STRING" id="1166018.FAES_4656"/>
<dbReference type="eggNOG" id="COG2010">
    <property type="taxonomic scope" value="Bacteria"/>
</dbReference>
<keyword evidence="3 4" id="KW-0408">Iron</keyword>
<feature type="transmembrane region" description="Helical" evidence="5">
    <location>
        <begin position="40"/>
        <end position="60"/>
    </location>
</feature>
<name>I0KEV2_9BACT</name>
<dbReference type="GO" id="GO:0046872">
    <property type="term" value="F:metal ion binding"/>
    <property type="evidence" value="ECO:0007669"/>
    <property type="project" value="UniProtKB-KW"/>
</dbReference>
<evidence type="ECO:0000256" key="1">
    <source>
        <dbReference type="ARBA" id="ARBA00022617"/>
    </source>
</evidence>
<dbReference type="AlphaFoldDB" id="I0KEV2"/>
<evidence type="ECO:0000256" key="5">
    <source>
        <dbReference type="SAM" id="Phobius"/>
    </source>
</evidence>
<dbReference type="PANTHER" id="PTHR35008">
    <property type="entry name" value="BLL4482 PROTEIN-RELATED"/>
    <property type="match status" value="1"/>
</dbReference>
<dbReference type="InterPro" id="IPR009056">
    <property type="entry name" value="Cyt_c-like_dom"/>
</dbReference>
<protein>
    <submittedName>
        <fullName evidence="7">Putative cytochrome c</fullName>
        <ecNumber evidence="7">1.1.99.3</ecNumber>
    </submittedName>
</protein>
<gene>
    <name evidence="7" type="ORF">FAES_4656</name>
</gene>
<evidence type="ECO:0000256" key="3">
    <source>
        <dbReference type="ARBA" id="ARBA00023004"/>
    </source>
</evidence>
<dbReference type="SUPFAM" id="SSF46626">
    <property type="entry name" value="Cytochrome c"/>
    <property type="match status" value="2"/>
</dbReference>
<keyword evidence="2 4" id="KW-0479">Metal-binding</keyword>
<dbReference type="KEGG" id="fae:FAES_4656"/>
<keyword evidence="5" id="KW-0472">Membrane</keyword>
<evidence type="ECO:0000256" key="2">
    <source>
        <dbReference type="ARBA" id="ARBA00022723"/>
    </source>
</evidence>
<dbReference type="InterPro" id="IPR051459">
    <property type="entry name" value="Cytochrome_c-type_DH"/>
</dbReference>
<dbReference type="PANTHER" id="PTHR35008:SF8">
    <property type="entry name" value="ALCOHOL DEHYDROGENASE CYTOCHROME C SUBUNIT"/>
    <property type="match status" value="1"/>
</dbReference>
<keyword evidence="1 4" id="KW-0349">Heme</keyword>
<dbReference type="InterPro" id="IPR036909">
    <property type="entry name" value="Cyt_c-like_dom_sf"/>
</dbReference>
<evidence type="ECO:0000313" key="8">
    <source>
        <dbReference type="Proteomes" id="UP000011058"/>
    </source>
</evidence>
<feature type="domain" description="Cytochrome c" evidence="6">
    <location>
        <begin position="81"/>
        <end position="181"/>
    </location>
</feature>
<organism evidence="7 8">
    <name type="scientific">Fibrella aestuarina BUZ 2</name>
    <dbReference type="NCBI Taxonomy" id="1166018"/>
    <lineage>
        <taxon>Bacteria</taxon>
        <taxon>Pseudomonadati</taxon>
        <taxon>Bacteroidota</taxon>
        <taxon>Cytophagia</taxon>
        <taxon>Cytophagales</taxon>
        <taxon>Spirosomataceae</taxon>
        <taxon>Fibrella</taxon>
    </lineage>
</organism>
<dbReference type="HOGENOM" id="CLU_028594_2_0_10"/>
<dbReference type="Gene3D" id="1.10.760.10">
    <property type="entry name" value="Cytochrome c-like domain"/>
    <property type="match status" value="2"/>
</dbReference>
<dbReference type="PROSITE" id="PS51007">
    <property type="entry name" value="CYTC"/>
    <property type="match status" value="2"/>
</dbReference>
<dbReference type="Pfam" id="PF13442">
    <property type="entry name" value="Cytochrome_CBB3"/>
    <property type="match status" value="1"/>
</dbReference>
<dbReference type="GO" id="GO:0020037">
    <property type="term" value="F:heme binding"/>
    <property type="evidence" value="ECO:0007669"/>
    <property type="project" value="InterPro"/>
</dbReference>
<dbReference type="GO" id="GO:0033717">
    <property type="term" value="F:gluconate 2-dehydrogenase (acceptor) activity"/>
    <property type="evidence" value="ECO:0007669"/>
    <property type="project" value="UniProtKB-EC"/>
</dbReference>
<dbReference type="Proteomes" id="UP000011058">
    <property type="component" value="Chromosome"/>
</dbReference>
<evidence type="ECO:0000259" key="6">
    <source>
        <dbReference type="PROSITE" id="PS51007"/>
    </source>
</evidence>
<evidence type="ECO:0000313" key="7">
    <source>
        <dbReference type="EMBL" id="CCH02655.1"/>
    </source>
</evidence>